<keyword evidence="3" id="KW-1185">Reference proteome</keyword>
<reference evidence="2 3" key="1">
    <citation type="submission" date="2018-06" db="EMBL/GenBank/DDBJ databases">
        <title>Complete Genomes of Monosporascus.</title>
        <authorList>
            <person name="Robinson A.J."/>
            <person name="Natvig D.O."/>
        </authorList>
    </citation>
    <scope>NUCLEOTIDE SEQUENCE [LARGE SCALE GENOMIC DNA]</scope>
    <source>
        <strain evidence="2 3">CBS 609.92</strain>
    </source>
</reference>
<evidence type="ECO:0000256" key="1">
    <source>
        <dbReference type="SAM" id="MobiDB-lite"/>
    </source>
</evidence>
<name>A0ABY0HHK5_9PEZI</name>
<feature type="region of interest" description="Disordered" evidence="1">
    <location>
        <begin position="1"/>
        <end position="107"/>
    </location>
</feature>
<feature type="region of interest" description="Disordered" evidence="1">
    <location>
        <begin position="345"/>
        <end position="389"/>
    </location>
</feature>
<accession>A0ABY0HHK5</accession>
<evidence type="ECO:0000313" key="2">
    <source>
        <dbReference type="EMBL" id="RYO93600.1"/>
    </source>
</evidence>
<feature type="compositionally biased region" description="Basic and acidic residues" evidence="1">
    <location>
        <begin position="526"/>
        <end position="535"/>
    </location>
</feature>
<feature type="compositionally biased region" description="Acidic residues" evidence="1">
    <location>
        <begin position="65"/>
        <end position="80"/>
    </location>
</feature>
<feature type="compositionally biased region" description="Basic and acidic residues" evidence="1">
    <location>
        <begin position="446"/>
        <end position="472"/>
    </location>
</feature>
<organism evidence="2 3">
    <name type="scientific">Monosporascus cannonballus</name>
    <dbReference type="NCBI Taxonomy" id="155416"/>
    <lineage>
        <taxon>Eukaryota</taxon>
        <taxon>Fungi</taxon>
        <taxon>Dikarya</taxon>
        <taxon>Ascomycota</taxon>
        <taxon>Pezizomycotina</taxon>
        <taxon>Sordariomycetes</taxon>
        <taxon>Xylariomycetidae</taxon>
        <taxon>Xylariales</taxon>
        <taxon>Xylariales incertae sedis</taxon>
        <taxon>Monosporascus</taxon>
    </lineage>
</organism>
<comment type="caution">
    <text evidence="2">The sequence shown here is derived from an EMBL/GenBank/DDBJ whole genome shotgun (WGS) entry which is preliminary data.</text>
</comment>
<feature type="compositionally biased region" description="Acidic residues" evidence="1">
    <location>
        <begin position="41"/>
        <end position="55"/>
    </location>
</feature>
<feature type="compositionally biased region" description="Polar residues" evidence="1">
    <location>
        <begin position="8"/>
        <end position="18"/>
    </location>
</feature>
<dbReference type="Proteomes" id="UP000294003">
    <property type="component" value="Unassembled WGS sequence"/>
</dbReference>
<proteinExistence type="predicted"/>
<evidence type="ECO:0000313" key="3">
    <source>
        <dbReference type="Proteomes" id="UP000294003"/>
    </source>
</evidence>
<protein>
    <submittedName>
        <fullName evidence="2">Uncharacterized protein</fullName>
    </submittedName>
</protein>
<feature type="compositionally biased region" description="Acidic residues" evidence="1">
    <location>
        <begin position="98"/>
        <end position="107"/>
    </location>
</feature>
<gene>
    <name evidence="2" type="ORF">DL762_001038</name>
</gene>
<feature type="region of interest" description="Disordered" evidence="1">
    <location>
        <begin position="444"/>
        <end position="535"/>
    </location>
</feature>
<dbReference type="Gene3D" id="1.10.20.10">
    <property type="entry name" value="Histone, subunit A"/>
    <property type="match status" value="1"/>
</dbReference>
<dbReference type="SUPFAM" id="SSF47113">
    <property type="entry name" value="Histone-fold"/>
    <property type="match status" value="1"/>
</dbReference>
<feature type="compositionally biased region" description="Basic residues" evidence="1">
    <location>
        <begin position="360"/>
        <end position="372"/>
    </location>
</feature>
<dbReference type="EMBL" id="QJNS01000017">
    <property type="protein sequence ID" value="RYO93600.1"/>
    <property type="molecule type" value="Genomic_DNA"/>
</dbReference>
<feature type="compositionally biased region" description="Low complexity" evidence="1">
    <location>
        <begin position="373"/>
        <end position="382"/>
    </location>
</feature>
<sequence>MPAPFIDLSSQITTNEENYGSGLTEEAVEMESQLRELNDALYDEDRSEGENEGEPEFGKQPNIEGGDEFGDNYLLDETDYEKEGSGESGNESNHGSEEDFDESDDDELRNRYAKGGARSPVQPGSSLRSQDNAQETFEPLLRFGIPAGLEVEKDEKGTAKIKQIKLDTADRVVTGIRWFATYLNLSTERQQRFRRVQATLKEKGILNIQKPLQAIRDVYIDKAFKNNKYHLILAMLLYPLSDSRTELHFDGWKTFLGQSSTDDFSRDEAIRYFKRAYKSYYEKYGDNVAKLPRRQRTNRSLSEIMTESIRTPQKRISSSLSNPDNGQPWEQIVDHYLEMQPRVASQAKGVGGKYPPKGKGTAKGKGKAKPTAKKTPADTTGTIRRPRRWKPGTANLCCIHGKRVTLMVKDMKLVYHVTGMMGPVGPLGFPGYGGLILGLHPSAETAETRAQRKQEREAQQTRIREKQLEKARQQQNKAYLAERTERLRRLGATHEGQPEQLLSQHPDKAYHPPPAGANDSDSELSEPPRNDSGRD</sequence>
<dbReference type="InterPro" id="IPR009072">
    <property type="entry name" value="Histone-fold"/>
</dbReference>